<dbReference type="Gene3D" id="3.40.50.300">
    <property type="entry name" value="P-loop containing nucleotide triphosphate hydrolases"/>
    <property type="match status" value="1"/>
</dbReference>
<evidence type="ECO:0000259" key="1">
    <source>
        <dbReference type="PROSITE" id="PS51717"/>
    </source>
</evidence>
<dbReference type="InterPro" id="IPR030383">
    <property type="entry name" value="G_VLIG_dom"/>
</dbReference>
<reference evidence="2 3" key="1">
    <citation type="submission" date="2021-06" db="EMBL/GenBank/DDBJ databases">
        <authorList>
            <person name="Kallberg Y."/>
            <person name="Tangrot J."/>
            <person name="Rosling A."/>
        </authorList>
    </citation>
    <scope>NUCLEOTIDE SEQUENCE [LARGE SCALE GENOMIC DNA]</scope>
    <source>
        <strain evidence="2 3">120-4 pot B 10/14</strain>
    </source>
</reference>
<accession>A0ABN7VW60</accession>
<evidence type="ECO:0000313" key="2">
    <source>
        <dbReference type="EMBL" id="CAG8800351.1"/>
    </source>
</evidence>
<dbReference type="SUPFAM" id="SSF52540">
    <property type="entry name" value="P-loop containing nucleoside triphosphate hydrolases"/>
    <property type="match status" value="1"/>
</dbReference>
<organism evidence="2 3">
    <name type="scientific">Gigaspora margarita</name>
    <dbReference type="NCBI Taxonomy" id="4874"/>
    <lineage>
        <taxon>Eukaryota</taxon>
        <taxon>Fungi</taxon>
        <taxon>Fungi incertae sedis</taxon>
        <taxon>Mucoromycota</taxon>
        <taxon>Glomeromycotina</taxon>
        <taxon>Glomeromycetes</taxon>
        <taxon>Diversisporales</taxon>
        <taxon>Gigasporaceae</taxon>
        <taxon>Gigaspora</taxon>
    </lineage>
</organism>
<sequence>MTQELSVSEFFELTFGSAPVELDLTSFVTEELTNELFFSIIKPSLGMLNPSGIFRNLFPYIFDTISRTVSLTRLVNCIQEFTEKYGGDDPSNVFQRLGDCTGRDFLIAFLDKIPEKSLRKILPMIVASNIPIPIFLPNDTIHSDKGLRILNGLYNVMTARKYHLFLSVNSPNHDLGVPFSKQLYKNFSNHREDFSSICNPGSIDISFHDASENHSRPPLAIAEVYFDETNSSTFCGVMKSLSQYAFYTVIHVSHNDFYDIEPGEKLITIINNIDVESYDNHRRRILILNTPELYLQPTFFKSFDHAYNDMNKNQFATLIAQSEFNCRADIFQASHCSNMIEMLKDKTRTENEINSEIVKFQDQQKNIVDHILALSYFAQIIRKNSICEMREFAQQVDTYFKTHLYDLAQEDHVGIHREEIKQKIEDRDITIHDFWREFIIMSKIKQWDDHLTILEAIYGLKVKELESGYRTWICESESIQILEGISLRTLDSDFLSAVLSKIMSDNKRQLIVLSVIGLESSGKSTLLNYLFHCGLSTSAGRCTKGAYMSYRHTIYSGKELDVLIIDSEGMGSTAQKYISRRTDFDKKMTLLALMCLQILIVNTKGLTRNISDILEVSSYHLDALSQRDSKPRINFVLRDMKDARSAQGPAFCDIRENLRKMFQEIPGCAFDMEDFMIVEGCSPA</sequence>
<dbReference type="PANTHER" id="PTHR22796">
    <property type="entry name" value="URG4-RELATED"/>
    <property type="match status" value="1"/>
</dbReference>
<feature type="domain" description="VLIG-type G" evidence="1">
    <location>
        <begin position="507"/>
        <end position="684"/>
    </location>
</feature>
<protein>
    <submittedName>
        <fullName evidence="2">43829_t:CDS:1</fullName>
    </submittedName>
</protein>
<proteinExistence type="predicted"/>
<dbReference type="Proteomes" id="UP000789901">
    <property type="component" value="Unassembled WGS sequence"/>
</dbReference>
<dbReference type="Pfam" id="PF25683">
    <property type="entry name" value="URGCP_GTPase"/>
    <property type="match status" value="1"/>
</dbReference>
<gene>
    <name evidence="2" type="ORF">GMARGA_LOCUS22954</name>
</gene>
<dbReference type="PROSITE" id="PS51717">
    <property type="entry name" value="G_VLIG"/>
    <property type="match status" value="1"/>
</dbReference>
<dbReference type="PANTHER" id="PTHR22796:SF1">
    <property type="entry name" value="VWFA DOMAIN-CONTAINING PROTEIN"/>
    <property type="match status" value="1"/>
</dbReference>
<dbReference type="EMBL" id="CAJVQB010022771">
    <property type="protein sequence ID" value="CAG8800351.1"/>
    <property type="molecule type" value="Genomic_DNA"/>
</dbReference>
<evidence type="ECO:0000313" key="3">
    <source>
        <dbReference type="Proteomes" id="UP000789901"/>
    </source>
</evidence>
<keyword evidence="3" id="KW-1185">Reference proteome</keyword>
<dbReference type="InterPro" id="IPR027417">
    <property type="entry name" value="P-loop_NTPase"/>
</dbReference>
<comment type="caution">
    <text evidence="2">The sequence shown here is derived from an EMBL/GenBank/DDBJ whole genome shotgun (WGS) entry which is preliminary data.</text>
</comment>
<name>A0ABN7VW60_GIGMA</name>